<evidence type="ECO:0000256" key="7">
    <source>
        <dbReference type="ARBA" id="ARBA00022989"/>
    </source>
</evidence>
<feature type="transmembrane region" description="Helical" evidence="9">
    <location>
        <begin position="144"/>
        <end position="164"/>
    </location>
</feature>
<comment type="pathway">
    <text evidence="9">Protein modification; lipoprotein biosynthesis (signal peptide cleavage).</text>
</comment>
<dbReference type="EC" id="3.4.23.36" evidence="9"/>
<evidence type="ECO:0000256" key="11">
    <source>
        <dbReference type="RuleBase" id="RU004181"/>
    </source>
</evidence>
<comment type="function">
    <text evidence="9 10">This protein specifically catalyzes the removal of signal peptides from prolipoproteins.</text>
</comment>
<keyword evidence="2 9" id="KW-1003">Cell membrane</keyword>
<evidence type="ECO:0000313" key="13">
    <source>
        <dbReference type="Proteomes" id="UP000783934"/>
    </source>
</evidence>
<reference evidence="12 13" key="1">
    <citation type="submission" date="2020-03" db="EMBL/GenBank/DDBJ databases">
        <title>Genomic Encyclopedia of Type Strains, Phase IV (KMG-IV): sequencing the most valuable type-strain genomes for metagenomic binning, comparative biology and taxonomic classification.</title>
        <authorList>
            <person name="Goeker M."/>
        </authorList>
    </citation>
    <scope>NUCLEOTIDE SEQUENCE [LARGE SCALE GENOMIC DNA]</scope>
    <source>
        <strain evidence="12 13">DSM 26613</strain>
    </source>
</reference>
<keyword evidence="8 9" id="KW-0472">Membrane</keyword>
<dbReference type="EMBL" id="JAATIZ010000001">
    <property type="protein sequence ID" value="NJB64217.1"/>
    <property type="molecule type" value="Genomic_DNA"/>
</dbReference>
<keyword evidence="6 9" id="KW-0378">Hydrolase</keyword>
<evidence type="ECO:0000256" key="1">
    <source>
        <dbReference type="ARBA" id="ARBA00006139"/>
    </source>
</evidence>
<feature type="active site" evidence="9">
    <location>
        <position position="134"/>
    </location>
</feature>
<dbReference type="GO" id="GO:0004190">
    <property type="term" value="F:aspartic-type endopeptidase activity"/>
    <property type="evidence" value="ECO:0007669"/>
    <property type="project" value="UniProtKB-EC"/>
</dbReference>
<keyword evidence="13" id="KW-1185">Reference proteome</keyword>
<evidence type="ECO:0000313" key="12">
    <source>
        <dbReference type="EMBL" id="NJB64217.1"/>
    </source>
</evidence>
<evidence type="ECO:0000256" key="6">
    <source>
        <dbReference type="ARBA" id="ARBA00022801"/>
    </source>
</evidence>
<evidence type="ECO:0000256" key="3">
    <source>
        <dbReference type="ARBA" id="ARBA00022670"/>
    </source>
</evidence>
<evidence type="ECO:0000256" key="5">
    <source>
        <dbReference type="ARBA" id="ARBA00022750"/>
    </source>
</evidence>
<feature type="transmembrane region" description="Helical" evidence="9">
    <location>
        <begin position="106"/>
        <end position="124"/>
    </location>
</feature>
<organism evidence="12 13">
    <name type="scientific">Paenalcaligenes hominis</name>
    <dbReference type="NCBI Taxonomy" id="643674"/>
    <lineage>
        <taxon>Bacteria</taxon>
        <taxon>Pseudomonadati</taxon>
        <taxon>Pseudomonadota</taxon>
        <taxon>Betaproteobacteria</taxon>
        <taxon>Burkholderiales</taxon>
        <taxon>Alcaligenaceae</taxon>
        <taxon>Paenalcaligenes</taxon>
    </lineage>
</organism>
<evidence type="ECO:0000256" key="4">
    <source>
        <dbReference type="ARBA" id="ARBA00022692"/>
    </source>
</evidence>
<comment type="caution">
    <text evidence="12">The sequence shown here is derived from an EMBL/GenBank/DDBJ whole genome shotgun (WGS) entry which is preliminary data.</text>
</comment>
<name>A0ABX0WQ74_9BURK</name>
<dbReference type="Proteomes" id="UP000783934">
    <property type="component" value="Unassembled WGS sequence"/>
</dbReference>
<dbReference type="PROSITE" id="PS00855">
    <property type="entry name" value="SPASE_II"/>
    <property type="match status" value="1"/>
</dbReference>
<keyword evidence="5 9" id="KW-0064">Aspartyl protease</keyword>
<comment type="catalytic activity">
    <reaction evidence="9 10">
        <text>Release of signal peptides from bacterial membrane prolipoproteins. Hydrolyzes -Xaa-Yaa-Zaa-|-(S,diacylglyceryl)Cys-, in which Xaa is hydrophobic (preferably Leu), and Yaa (Ala or Ser) and Zaa (Gly or Ala) have small, neutral side chains.</text>
        <dbReference type="EC" id="3.4.23.36"/>
    </reaction>
</comment>
<dbReference type="Pfam" id="PF01252">
    <property type="entry name" value="Peptidase_A8"/>
    <property type="match status" value="1"/>
</dbReference>
<feature type="active site" evidence="9">
    <location>
        <position position="152"/>
    </location>
</feature>
<protein>
    <recommendedName>
        <fullName evidence="9">Lipoprotein signal peptidase</fullName>
        <ecNumber evidence="9">3.4.23.36</ecNumber>
    </recommendedName>
    <alternativeName>
        <fullName evidence="9">Prolipoprotein signal peptidase</fullName>
    </alternativeName>
    <alternativeName>
        <fullName evidence="9">Signal peptidase II</fullName>
        <shortName evidence="9">SPase II</shortName>
    </alternativeName>
</protein>
<dbReference type="HAMAP" id="MF_00161">
    <property type="entry name" value="LspA"/>
    <property type="match status" value="1"/>
</dbReference>
<feature type="transmembrane region" description="Helical" evidence="9">
    <location>
        <begin position="20"/>
        <end position="37"/>
    </location>
</feature>
<keyword evidence="3 9" id="KW-0645">Protease</keyword>
<evidence type="ECO:0000256" key="2">
    <source>
        <dbReference type="ARBA" id="ARBA00022475"/>
    </source>
</evidence>
<proteinExistence type="inferred from homology"/>
<evidence type="ECO:0000256" key="9">
    <source>
        <dbReference type="HAMAP-Rule" id="MF_00161"/>
    </source>
</evidence>
<keyword evidence="4 9" id="KW-0812">Transmembrane</keyword>
<dbReference type="PANTHER" id="PTHR33695:SF1">
    <property type="entry name" value="LIPOPROTEIN SIGNAL PEPTIDASE"/>
    <property type="match status" value="1"/>
</dbReference>
<evidence type="ECO:0000256" key="8">
    <source>
        <dbReference type="ARBA" id="ARBA00023136"/>
    </source>
</evidence>
<evidence type="ECO:0000256" key="10">
    <source>
        <dbReference type="RuleBase" id="RU000594"/>
    </source>
</evidence>
<accession>A0ABX0WQ74</accession>
<sequence>MSMHSPSSATHKASSPQRGGFIYWLLIALGIVVFDQITKQLAEQHFAYAERLAVLPFFDLTLLYNPGAAFSFLADGSGWQRWFFTGIAAIATVLIVHLLRKHPEQKLFCASLSLILGGAIGNVIDRLLHSHVIDFLLFYWRDAYFPAFNLADIGITCGAILLIVDEILRIRKHKKTKE</sequence>
<dbReference type="PRINTS" id="PR00781">
    <property type="entry name" value="LIPOSIGPTASE"/>
</dbReference>
<comment type="similarity">
    <text evidence="1 9 11">Belongs to the peptidase A8 family.</text>
</comment>
<dbReference type="InterPro" id="IPR001872">
    <property type="entry name" value="Peptidase_A8"/>
</dbReference>
<comment type="subcellular location">
    <subcellularLocation>
        <location evidence="9">Cell membrane</location>
        <topology evidence="9">Multi-pass membrane protein</topology>
    </subcellularLocation>
</comment>
<keyword evidence="7 9" id="KW-1133">Transmembrane helix</keyword>
<gene>
    <name evidence="9" type="primary">lspA</name>
    <name evidence="12" type="ORF">GGR41_000438</name>
</gene>
<dbReference type="NCBIfam" id="TIGR00077">
    <property type="entry name" value="lspA"/>
    <property type="match status" value="1"/>
</dbReference>
<dbReference type="PANTHER" id="PTHR33695">
    <property type="entry name" value="LIPOPROTEIN SIGNAL PEPTIDASE"/>
    <property type="match status" value="1"/>
</dbReference>
<feature type="transmembrane region" description="Helical" evidence="9">
    <location>
        <begin position="79"/>
        <end position="99"/>
    </location>
</feature>